<comment type="function">
    <text evidence="6">Required for the induction the katG gene for catalase. Involved in the response to hydrogen peroxide.</text>
</comment>
<dbReference type="InterPro" id="IPR036390">
    <property type="entry name" value="WH_DNA-bd_sf"/>
</dbReference>
<dbReference type="InterPro" id="IPR000847">
    <property type="entry name" value="LysR_HTH_N"/>
</dbReference>
<organism evidence="10 12">
    <name type="scientific">Mycolicibacterium boenickei</name>
    <dbReference type="NCBI Taxonomy" id="146017"/>
    <lineage>
        <taxon>Bacteria</taxon>
        <taxon>Bacillati</taxon>
        <taxon>Actinomycetota</taxon>
        <taxon>Actinomycetes</taxon>
        <taxon>Mycobacteriales</taxon>
        <taxon>Mycobacteriaceae</taxon>
        <taxon>Mycolicibacterium</taxon>
    </lineage>
</organism>
<reference evidence="9" key="2">
    <citation type="submission" date="2020-02" db="EMBL/GenBank/DDBJ databases">
        <authorList>
            <person name="Matsumoto Y."/>
            <person name="Kinjo T."/>
            <person name="Motooka D."/>
            <person name="Nabeya D."/>
            <person name="Jung N."/>
            <person name="Uechi K."/>
            <person name="Horii T."/>
            <person name="Iida T."/>
            <person name="Fujita J."/>
            <person name="Nakamura S."/>
        </authorList>
    </citation>
    <scope>NUCLEOTIDE SEQUENCE</scope>
    <source>
        <strain evidence="9">JCM 15653</strain>
    </source>
</reference>
<name>A0AAX2ZWI5_9MYCO</name>
<dbReference type="PROSITE" id="PS50931">
    <property type="entry name" value="HTH_LYSR"/>
    <property type="match status" value="1"/>
</dbReference>
<dbReference type="PRINTS" id="PR00039">
    <property type="entry name" value="HTHLYSR"/>
</dbReference>
<evidence type="ECO:0000256" key="2">
    <source>
        <dbReference type="ARBA" id="ARBA00023015"/>
    </source>
</evidence>
<dbReference type="Gene3D" id="1.10.10.10">
    <property type="entry name" value="Winged helix-like DNA-binding domain superfamily/Winged helix DNA-binding domain"/>
    <property type="match status" value="1"/>
</dbReference>
<gene>
    <name evidence="10" type="ORF">H5U98_30965</name>
    <name evidence="9" type="ORF">MBOE_11360</name>
</gene>
<dbReference type="EMBL" id="AP022579">
    <property type="protein sequence ID" value="BBX89487.1"/>
    <property type="molecule type" value="Genomic_DNA"/>
</dbReference>
<dbReference type="RefSeq" id="WP_077739644.1">
    <property type="nucleotide sequence ID" value="NZ_AP022579.1"/>
</dbReference>
<dbReference type="Pfam" id="PF03466">
    <property type="entry name" value="LysR_substrate"/>
    <property type="match status" value="1"/>
</dbReference>
<keyword evidence="4" id="KW-0804">Transcription</keyword>
<dbReference type="Gene3D" id="3.40.190.290">
    <property type="match status" value="1"/>
</dbReference>
<keyword evidence="11" id="KW-1185">Reference proteome</keyword>
<dbReference type="Proteomes" id="UP000466683">
    <property type="component" value="Chromosome"/>
</dbReference>
<dbReference type="EMBL" id="CP060016">
    <property type="protein sequence ID" value="UNB99810.1"/>
    <property type="molecule type" value="Genomic_DNA"/>
</dbReference>
<evidence type="ECO:0000259" key="8">
    <source>
        <dbReference type="PROSITE" id="PS50931"/>
    </source>
</evidence>
<dbReference type="GO" id="GO:0005829">
    <property type="term" value="C:cytosol"/>
    <property type="evidence" value="ECO:0007669"/>
    <property type="project" value="TreeGrafter"/>
</dbReference>
<dbReference type="AlphaFoldDB" id="A0AAX2ZWI5"/>
<dbReference type="Pfam" id="PF00126">
    <property type="entry name" value="HTH_1"/>
    <property type="match status" value="1"/>
</dbReference>
<feature type="region of interest" description="Disordered" evidence="7">
    <location>
        <begin position="297"/>
        <end position="316"/>
    </location>
</feature>
<evidence type="ECO:0000256" key="6">
    <source>
        <dbReference type="ARBA" id="ARBA00056658"/>
    </source>
</evidence>
<dbReference type="GO" id="GO:0003677">
    <property type="term" value="F:DNA binding"/>
    <property type="evidence" value="ECO:0007669"/>
    <property type="project" value="UniProtKB-KW"/>
</dbReference>
<dbReference type="InterPro" id="IPR036388">
    <property type="entry name" value="WH-like_DNA-bd_sf"/>
</dbReference>
<reference evidence="9 11" key="1">
    <citation type="journal article" date="2019" name="Emerg. Microbes Infect.">
        <title>Comprehensive subspecies identification of 175 nontuberculous mycobacteria species based on 7547 genomic profiles.</title>
        <authorList>
            <person name="Matsumoto Y."/>
            <person name="Kinjo T."/>
            <person name="Motooka D."/>
            <person name="Nabeya D."/>
            <person name="Jung N."/>
            <person name="Uechi K."/>
            <person name="Horii T."/>
            <person name="Iida T."/>
            <person name="Fujita J."/>
            <person name="Nakamura S."/>
        </authorList>
    </citation>
    <scope>NUCLEOTIDE SEQUENCE [LARGE SCALE GENOMIC DNA]</scope>
    <source>
        <strain evidence="9 11">JCM 15653</strain>
    </source>
</reference>
<comment type="similarity">
    <text evidence="1">Belongs to the LysR transcriptional regulatory family.</text>
</comment>
<dbReference type="SUPFAM" id="SSF53850">
    <property type="entry name" value="Periplasmic binding protein-like II"/>
    <property type="match status" value="1"/>
</dbReference>
<accession>A0AAX2ZWI5</accession>
<dbReference type="GO" id="GO:0003700">
    <property type="term" value="F:DNA-binding transcription factor activity"/>
    <property type="evidence" value="ECO:0007669"/>
    <property type="project" value="InterPro"/>
</dbReference>
<keyword evidence="2" id="KW-0805">Transcription regulation</keyword>
<keyword evidence="3" id="KW-0238">DNA-binding</keyword>
<dbReference type="PANTHER" id="PTHR30419">
    <property type="entry name" value="HTH-TYPE TRANSCRIPTIONAL REGULATOR YBHD"/>
    <property type="match status" value="1"/>
</dbReference>
<dbReference type="InterPro" id="IPR050950">
    <property type="entry name" value="HTH-type_LysR_regulators"/>
</dbReference>
<proteinExistence type="inferred from homology"/>
<dbReference type="CDD" id="cd08436">
    <property type="entry name" value="PBP2_LTTR_like_3"/>
    <property type="match status" value="1"/>
</dbReference>
<evidence type="ECO:0000313" key="9">
    <source>
        <dbReference type="EMBL" id="BBX89487.1"/>
    </source>
</evidence>
<evidence type="ECO:0000256" key="5">
    <source>
        <dbReference type="ARBA" id="ARBA00040885"/>
    </source>
</evidence>
<evidence type="ECO:0000313" key="10">
    <source>
        <dbReference type="EMBL" id="UNB99810.1"/>
    </source>
</evidence>
<evidence type="ECO:0000313" key="11">
    <source>
        <dbReference type="Proteomes" id="UP000466683"/>
    </source>
</evidence>
<dbReference type="Proteomes" id="UP001162885">
    <property type="component" value="Chromosome"/>
</dbReference>
<evidence type="ECO:0000256" key="4">
    <source>
        <dbReference type="ARBA" id="ARBA00023163"/>
    </source>
</evidence>
<protein>
    <recommendedName>
        <fullName evidence="5">Probable hydrogen peroxide-inducible genes activator</fullName>
    </recommendedName>
</protein>
<evidence type="ECO:0000313" key="12">
    <source>
        <dbReference type="Proteomes" id="UP001162885"/>
    </source>
</evidence>
<evidence type="ECO:0000256" key="1">
    <source>
        <dbReference type="ARBA" id="ARBA00009437"/>
    </source>
</evidence>
<dbReference type="FunFam" id="1.10.10.10:FF:000001">
    <property type="entry name" value="LysR family transcriptional regulator"/>
    <property type="match status" value="1"/>
</dbReference>
<evidence type="ECO:0000256" key="3">
    <source>
        <dbReference type="ARBA" id="ARBA00023125"/>
    </source>
</evidence>
<evidence type="ECO:0000256" key="7">
    <source>
        <dbReference type="SAM" id="MobiDB-lite"/>
    </source>
</evidence>
<feature type="domain" description="HTH lysR-type" evidence="8">
    <location>
        <begin position="1"/>
        <end position="58"/>
    </location>
</feature>
<reference evidence="10 12" key="3">
    <citation type="journal article" date="2022" name="BMC Genomics">
        <title>Comparative genome analysis of mycobacteria focusing on tRNA and non-coding RNA.</title>
        <authorList>
            <person name="Behra P.R.K."/>
            <person name="Pettersson B.M.F."/>
            <person name="Ramesh M."/>
            <person name="Das S."/>
            <person name="Dasgupta S."/>
            <person name="Kirsebom L.A."/>
        </authorList>
    </citation>
    <scope>NUCLEOTIDE SEQUENCE [LARGE SCALE GENOMIC DNA]</scope>
    <source>
        <strain evidence="10 12">DSM 44677</strain>
    </source>
</reference>
<sequence length="316" mass="34042">MELRQIEHFIAVAGEMSFTRAAERAHVVQSALSTSIAKLERELGVELFDRSRQRISLTAAGEAFRTHAYEVLHAARAAAESAAQFRGSLMGTVEFGSLISYGPVDVAGALGDFHRAHPSVRLRLRLSQSGASAYLAALLEGSLDLALVSLPNRFPAQLDMKLLFEEPMVFVCRGDHALARRRRLDLADLADEDLVGFPPEFGLRRLMDEAFHHAGVQSRTQYEVPAGFAAIAELVGNGLGTAFMPASEARRFGDLRTVVLRDPPTWQVYLAAPPAERMTPAAARLAETLLDAAASASGQRANGLPSGQRANGLPSG</sequence>
<dbReference type="InterPro" id="IPR005119">
    <property type="entry name" value="LysR_subst-bd"/>
</dbReference>
<dbReference type="SUPFAM" id="SSF46785">
    <property type="entry name" value="Winged helix' DNA-binding domain"/>
    <property type="match status" value="1"/>
</dbReference>